<comment type="caution">
    <text evidence="2">The sequence shown here is derived from an EMBL/GenBank/DDBJ whole genome shotgun (WGS) entry which is preliminary data.</text>
</comment>
<reference evidence="2 3" key="1">
    <citation type="journal article" date="2010" name="Int. J. Syst. Evol. Microbiol.">
        <title>Bacillus horneckiae sp. nov., isolated from a spacecraft-assembly clean room.</title>
        <authorList>
            <person name="Vaishampayan P."/>
            <person name="Probst A."/>
            <person name="Krishnamurthi S."/>
            <person name="Ghosh S."/>
            <person name="Osman S."/>
            <person name="McDowall A."/>
            <person name="Ruckmani A."/>
            <person name="Mayilraj S."/>
            <person name="Venkateswaran K."/>
        </authorList>
    </citation>
    <scope>NUCLEOTIDE SEQUENCE [LARGE SCALE GENOMIC DNA]</scope>
    <source>
        <strain evidence="3">1PO1SC</strain>
    </source>
</reference>
<feature type="domain" description="Predicted DNA-binding protein ribbon-helix-helix" evidence="1">
    <location>
        <begin position="14"/>
        <end position="55"/>
    </location>
</feature>
<keyword evidence="3" id="KW-1185">Reference proteome</keyword>
<accession>A0A2N0ZMZ5</accession>
<dbReference type="Proteomes" id="UP000233343">
    <property type="component" value="Unassembled WGS sequence"/>
</dbReference>
<evidence type="ECO:0000313" key="3">
    <source>
        <dbReference type="Proteomes" id="UP000233343"/>
    </source>
</evidence>
<dbReference type="Pfam" id="PF12651">
    <property type="entry name" value="RHH_3"/>
    <property type="match status" value="1"/>
</dbReference>
<dbReference type="RefSeq" id="WP_101226199.1">
    <property type="nucleotide sequence ID" value="NZ_JARSFA010000023.1"/>
</dbReference>
<organism evidence="2 3">
    <name type="scientific">Cytobacillus horneckiae</name>
    <dbReference type="NCBI Taxonomy" id="549687"/>
    <lineage>
        <taxon>Bacteria</taxon>
        <taxon>Bacillati</taxon>
        <taxon>Bacillota</taxon>
        <taxon>Bacilli</taxon>
        <taxon>Bacillales</taxon>
        <taxon>Bacillaceae</taxon>
        <taxon>Cytobacillus</taxon>
    </lineage>
</organism>
<dbReference type="EMBL" id="PISD01000003">
    <property type="protein sequence ID" value="PKG30889.1"/>
    <property type="molecule type" value="Genomic_DNA"/>
</dbReference>
<dbReference type="AlphaFoldDB" id="A0A2N0ZMZ5"/>
<protein>
    <recommendedName>
        <fullName evidence="1">Predicted DNA-binding protein ribbon-helix-helix domain-containing protein</fullName>
    </recommendedName>
</protein>
<gene>
    <name evidence="2" type="ORF">CWS20_00925</name>
</gene>
<evidence type="ECO:0000313" key="2">
    <source>
        <dbReference type="EMBL" id="PKG30889.1"/>
    </source>
</evidence>
<proteinExistence type="predicted"/>
<dbReference type="InterPro" id="IPR038733">
    <property type="entry name" value="Predicted_DNA_bind_prot_RHH"/>
</dbReference>
<name>A0A2N0ZMZ5_9BACI</name>
<evidence type="ECO:0000259" key="1">
    <source>
        <dbReference type="Pfam" id="PF12651"/>
    </source>
</evidence>
<sequence>MADEQLQKRGLKTRKPISNSVDIGIVNELDQLHQQTKIPKSKLLDEALEDLLEKYQKQGKYKRD</sequence>